<dbReference type="Proteomes" id="UP001352852">
    <property type="component" value="Unassembled WGS sequence"/>
</dbReference>
<keyword evidence="2" id="KW-1185">Reference proteome</keyword>
<comment type="caution">
    <text evidence="1">The sequence shown here is derived from an EMBL/GenBank/DDBJ whole genome shotgun (WGS) entry which is preliminary data.</text>
</comment>
<sequence length="66" mass="7531">MDTESVLQCTKDYYASNLRNRPAATFQSLICTLILADKPHKLALKINLQTSQYMKTVNEVKNEVKV</sequence>
<dbReference type="EMBL" id="JAHUTJ010035981">
    <property type="protein sequence ID" value="MED6278685.1"/>
    <property type="molecule type" value="Genomic_DNA"/>
</dbReference>
<proteinExistence type="predicted"/>
<organism evidence="1 2">
    <name type="scientific">Characodon lateralis</name>
    <dbReference type="NCBI Taxonomy" id="208331"/>
    <lineage>
        <taxon>Eukaryota</taxon>
        <taxon>Metazoa</taxon>
        <taxon>Chordata</taxon>
        <taxon>Craniata</taxon>
        <taxon>Vertebrata</taxon>
        <taxon>Euteleostomi</taxon>
        <taxon>Actinopterygii</taxon>
        <taxon>Neopterygii</taxon>
        <taxon>Teleostei</taxon>
        <taxon>Neoteleostei</taxon>
        <taxon>Acanthomorphata</taxon>
        <taxon>Ovalentaria</taxon>
        <taxon>Atherinomorphae</taxon>
        <taxon>Cyprinodontiformes</taxon>
        <taxon>Goodeidae</taxon>
        <taxon>Characodon</taxon>
    </lineage>
</organism>
<protein>
    <submittedName>
        <fullName evidence="1">Uncharacterized protein</fullName>
    </submittedName>
</protein>
<accession>A0ABU7DXL5</accession>
<name>A0ABU7DXL5_9TELE</name>
<reference evidence="1 2" key="1">
    <citation type="submission" date="2021-06" db="EMBL/GenBank/DDBJ databases">
        <authorList>
            <person name="Palmer J.M."/>
        </authorList>
    </citation>
    <scope>NUCLEOTIDE SEQUENCE [LARGE SCALE GENOMIC DNA]</scope>
    <source>
        <strain evidence="1 2">CL_MEX2019</strain>
        <tissue evidence="1">Muscle</tissue>
    </source>
</reference>
<evidence type="ECO:0000313" key="1">
    <source>
        <dbReference type="EMBL" id="MED6278685.1"/>
    </source>
</evidence>
<evidence type="ECO:0000313" key="2">
    <source>
        <dbReference type="Proteomes" id="UP001352852"/>
    </source>
</evidence>
<gene>
    <name evidence="1" type="ORF">CHARACLAT_026434</name>
</gene>